<evidence type="ECO:0000256" key="1">
    <source>
        <dbReference type="ARBA" id="ARBA00022729"/>
    </source>
</evidence>
<dbReference type="Gene3D" id="3.10.350.10">
    <property type="entry name" value="LysM domain"/>
    <property type="match status" value="1"/>
</dbReference>
<dbReference type="AlphaFoldDB" id="E9RJB6"/>
<name>E9RJB6_BACNA</name>
<dbReference type="SUPFAM" id="SSF50685">
    <property type="entry name" value="Barwin-like endoglucanases"/>
    <property type="match status" value="1"/>
</dbReference>
<sequence length="173" mass="18822">MKKLIAVSTLVVSMLIASPTFAQEVKPGDTMSKIARENNMSLQELAEANPQIKNLSLIFPGQEINTKVGVEKHKSGVYEGYKHFTSTAYSMGTVTATGTKVQEGRTIAVDPSVIPLGSKVEIKFPEGYEHLNGVYTAEDTGSAIKGNKIDVYLNANDKCIEFGVRDIQVKILK</sequence>
<evidence type="ECO:0000256" key="2">
    <source>
        <dbReference type="SAM" id="SignalP"/>
    </source>
</evidence>
<dbReference type="InterPro" id="IPR051933">
    <property type="entry name" value="Resuscitation_pf_RpfB"/>
</dbReference>
<evidence type="ECO:0000313" key="4">
    <source>
        <dbReference type="EMBL" id="BAJ77115.1"/>
    </source>
</evidence>
<feature type="domain" description="LysM" evidence="3">
    <location>
        <begin position="21"/>
        <end position="66"/>
    </location>
</feature>
<dbReference type="InterPro" id="IPR010611">
    <property type="entry name" value="3D_dom"/>
</dbReference>
<dbReference type="GO" id="GO:0019867">
    <property type="term" value="C:outer membrane"/>
    <property type="evidence" value="ECO:0007669"/>
    <property type="project" value="InterPro"/>
</dbReference>
<protein>
    <submittedName>
        <fullName evidence="4">Cell wall binding protein</fullName>
    </submittedName>
</protein>
<organism evidence="4">
    <name type="scientific">Bacillus subtilis subsp. natto</name>
    <dbReference type="NCBI Taxonomy" id="86029"/>
    <lineage>
        <taxon>Bacteria</taxon>
        <taxon>Bacillati</taxon>
        <taxon>Bacillota</taxon>
        <taxon>Bacilli</taxon>
        <taxon>Bacillales</taxon>
        <taxon>Bacillaceae</taxon>
        <taxon>Bacillus</taxon>
    </lineage>
</organism>
<dbReference type="Gene3D" id="2.40.40.10">
    <property type="entry name" value="RlpA-like domain"/>
    <property type="match status" value="1"/>
</dbReference>
<dbReference type="GO" id="GO:0004553">
    <property type="term" value="F:hydrolase activity, hydrolyzing O-glycosyl compounds"/>
    <property type="evidence" value="ECO:0007669"/>
    <property type="project" value="InterPro"/>
</dbReference>
<accession>E9RJB6</accession>
<dbReference type="CDD" id="cd14667">
    <property type="entry name" value="3D_containing_proteins"/>
    <property type="match status" value="1"/>
</dbReference>
<dbReference type="Pfam" id="PF01476">
    <property type="entry name" value="LysM"/>
    <property type="match status" value="1"/>
</dbReference>
<geneLocation type="plasmid" evidence="4">
    <name>pLS32</name>
</geneLocation>
<dbReference type="InterPro" id="IPR036779">
    <property type="entry name" value="LysM_dom_sf"/>
</dbReference>
<dbReference type="GO" id="GO:0009254">
    <property type="term" value="P:peptidoglycan turnover"/>
    <property type="evidence" value="ECO:0007669"/>
    <property type="project" value="InterPro"/>
</dbReference>
<dbReference type="SUPFAM" id="SSF54106">
    <property type="entry name" value="LysM domain"/>
    <property type="match status" value="1"/>
</dbReference>
<dbReference type="CDD" id="cd00118">
    <property type="entry name" value="LysM"/>
    <property type="match status" value="1"/>
</dbReference>
<feature type="signal peptide" evidence="2">
    <location>
        <begin position="1"/>
        <end position="22"/>
    </location>
</feature>
<proteinExistence type="predicted"/>
<dbReference type="InterPro" id="IPR018392">
    <property type="entry name" value="LysM"/>
</dbReference>
<dbReference type="PANTHER" id="PTHR39160:SF4">
    <property type="entry name" value="RESUSCITATION-PROMOTING FACTOR RPFB"/>
    <property type="match status" value="1"/>
</dbReference>
<dbReference type="PANTHER" id="PTHR39160">
    <property type="entry name" value="CELL WALL-BINDING PROTEIN YOCH"/>
    <property type="match status" value="1"/>
</dbReference>
<dbReference type="EMBL" id="AB615353">
    <property type="protein sequence ID" value="BAJ77115.1"/>
    <property type="molecule type" value="Genomic_DNA"/>
</dbReference>
<keyword evidence="4" id="KW-0614">Plasmid</keyword>
<keyword evidence="1 2" id="KW-0732">Signal</keyword>
<reference evidence="4" key="1">
    <citation type="journal article" date="1997" name="Proc. Natl. Acad. Sci. U.S.A.">
        <title>Experimental surgery to create subgenomes of Bacillus subtilis 168.</title>
        <authorList>
            <person name="Itaya M."/>
            <person name="Tanaka T."/>
        </authorList>
    </citation>
    <scope>NUCLEOTIDE SEQUENCE</scope>
    <source>
        <strain evidence="4">IAM 11631</strain>
        <plasmid evidence="4">pLS32</plasmid>
    </source>
</reference>
<dbReference type="PROSITE" id="PS51782">
    <property type="entry name" value="LYSM"/>
    <property type="match status" value="1"/>
</dbReference>
<reference evidence="4" key="2">
    <citation type="submission" date="2011-02" db="EMBL/GenBank/DDBJ databases">
        <title>Genetic factors for stable replication of pLS32 in Bacillus subtilis.</title>
        <authorList>
            <person name="Itaya M."/>
        </authorList>
    </citation>
    <scope>NUCLEOTIDE SEQUENCE</scope>
    <source>
        <strain evidence="4">IAM 11631</strain>
        <plasmid evidence="4">pLS32</plasmid>
    </source>
</reference>
<dbReference type="SMR" id="E9RJB6"/>
<dbReference type="InterPro" id="IPR059180">
    <property type="entry name" value="3D_YorM"/>
</dbReference>
<feature type="chain" id="PRO_5003243400" evidence="2">
    <location>
        <begin position="23"/>
        <end position="173"/>
    </location>
</feature>
<dbReference type="SMART" id="SM00257">
    <property type="entry name" value="LysM"/>
    <property type="match status" value="1"/>
</dbReference>
<dbReference type="InterPro" id="IPR036908">
    <property type="entry name" value="RlpA-like_sf"/>
</dbReference>
<dbReference type="Pfam" id="PF06725">
    <property type="entry name" value="3D"/>
    <property type="match status" value="1"/>
</dbReference>
<evidence type="ECO:0000259" key="3">
    <source>
        <dbReference type="PROSITE" id="PS51782"/>
    </source>
</evidence>